<dbReference type="Pfam" id="PF08378">
    <property type="entry name" value="NERD"/>
    <property type="match status" value="1"/>
</dbReference>
<comment type="caution">
    <text evidence="3">The sequence shown here is derived from an EMBL/GenBank/DDBJ whole genome shotgun (WGS) entry which is preliminary data.</text>
</comment>
<dbReference type="Pfam" id="PF13538">
    <property type="entry name" value="UvrD_C_2"/>
    <property type="match status" value="1"/>
</dbReference>
<dbReference type="Pfam" id="PF13245">
    <property type="entry name" value="AAA_19"/>
    <property type="match status" value="1"/>
</dbReference>
<dbReference type="EMBL" id="JADJUC010000031">
    <property type="protein sequence ID" value="MBK8525459.1"/>
    <property type="molecule type" value="Genomic_DNA"/>
</dbReference>
<keyword evidence="3" id="KW-0067">ATP-binding</keyword>
<keyword evidence="3" id="KW-0547">Nucleotide-binding</keyword>
<dbReference type="InterPro" id="IPR011528">
    <property type="entry name" value="NERD"/>
</dbReference>
<sequence length="545" mass="60731">MAHIIPDGWRELAATGAAQREIETLTLLEAALPDDYSVYHAVHWTNLERGYSVFGEIDFIVMNRAGNLLVIEQKSGFLDETPEGLVKRYPGRSKSVVAQLARNVDALHTKLDAGPNAPVARFDYLFYCPDYQVRQPHTAGLTPERIVDATRRDELPAIIQSVLPAGEDGPEAQKVHRFLCDVIQLETDVSALIGRARSMVSRISGGLAHWARQLDFAPYRLRVTGTAGSGKTQLALAEYRATLERGGRPLYLCYNRPLADHFRAIAPEGGLACTFHAFCQQRLRAAGQAPDFSQPGAFDKLIEDAAKLPVDEAYRFDTVIVDEGQDFNEDWRDLVFRHAGRDARLLWLEDPMQNLYARSPVELPGWVGIRSFANFRCPRSVVRMLQSVLPVDMPIEAASPLDASEVEILTYTDDASLLQAVKEGIRLCYSAGFRKEDVAVVTYSGRNNSRLLTYDRIGPHTMRRFTGRYDLLGAPVFSEGDVLIESVYRFKGQAAPAVIFTEIDFAVLDDQAVRKLFVGATRAMMKLVLVISERAAAELLAREKN</sequence>
<dbReference type="AlphaFoldDB" id="A0A9D7K4R3"/>
<dbReference type="Gene3D" id="3.40.50.300">
    <property type="entry name" value="P-loop containing nucleotide triphosphate hydrolases"/>
    <property type="match status" value="2"/>
</dbReference>
<gene>
    <name evidence="3" type="ORF">IPL58_16365</name>
</gene>
<evidence type="ECO:0000259" key="2">
    <source>
        <dbReference type="Pfam" id="PF13538"/>
    </source>
</evidence>
<reference evidence="3" key="1">
    <citation type="submission" date="2020-10" db="EMBL/GenBank/DDBJ databases">
        <title>Connecting structure to function with the recovery of over 1000 high-quality activated sludge metagenome-assembled genomes encoding full-length rRNA genes using long-read sequencing.</title>
        <authorList>
            <person name="Singleton C.M."/>
            <person name="Petriglieri F."/>
            <person name="Kristensen J.M."/>
            <person name="Kirkegaard R.H."/>
            <person name="Michaelsen T.Y."/>
            <person name="Andersen M.H."/>
            <person name="Karst S.M."/>
            <person name="Dueholm M.S."/>
            <person name="Nielsen P.H."/>
            <person name="Albertsen M."/>
        </authorList>
    </citation>
    <scope>NUCLEOTIDE SEQUENCE</scope>
    <source>
        <strain evidence="3">Hirt_18-Q3-R61-65_BATAC.395</strain>
    </source>
</reference>
<feature type="domain" description="NERD" evidence="1">
    <location>
        <begin position="19"/>
        <end position="119"/>
    </location>
</feature>
<name>A0A9D7K4R3_9PROT</name>
<evidence type="ECO:0000259" key="1">
    <source>
        <dbReference type="Pfam" id="PF08378"/>
    </source>
</evidence>
<proteinExistence type="predicted"/>
<dbReference type="SUPFAM" id="SSF52540">
    <property type="entry name" value="P-loop containing nucleoside triphosphate hydrolases"/>
    <property type="match status" value="1"/>
</dbReference>
<dbReference type="GO" id="GO:0005524">
    <property type="term" value="F:ATP binding"/>
    <property type="evidence" value="ECO:0007669"/>
    <property type="project" value="UniProtKB-KW"/>
</dbReference>
<protein>
    <submittedName>
        <fullName evidence="3">ATP-binding domain-containing protein</fullName>
    </submittedName>
</protein>
<evidence type="ECO:0000313" key="3">
    <source>
        <dbReference type="EMBL" id="MBK8525459.1"/>
    </source>
</evidence>
<feature type="domain" description="UvrD-like helicase C-terminal" evidence="2">
    <location>
        <begin position="482"/>
        <end position="530"/>
    </location>
</feature>
<dbReference type="InterPro" id="IPR027785">
    <property type="entry name" value="UvrD-like_helicase_C"/>
</dbReference>
<organism evidence="3 4">
    <name type="scientific">Candidatus Proximibacter danicus</name>
    <dbReference type="NCBI Taxonomy" id="2954365"/>
    <lineage>
        <taxon>Bacteria</taxon>
        <taxon>Pseudomonadati</taxon>
        <taxon>Pseudomonadota</taxon>
        <taxon>Betaproteobacteria</taxon>
        <taxon>Candidatus Proximibacter</taxon>
    </lineage>
</organism>
<dbReference type="InterPro" id="IPR027417">
    <property type="entry name" value="P-loop_NTPase"/>
</dbReference>
<dbReference type="Proteomes" id="UP000886689">
    <property type="component" value="Unassembled WGS sequence"/>
</dbReference>
<evidence type="ECO:0000313" key="4">
    <source>
        <dbReference type="Proteomes" id="UP000886689"/>
    </source>
</evidence>
<accession>A0A9D7K4R3</accession>